<feature type="transmembrane region" description="Helical" evidence="2">
    <location>
        <begin position="175"/>
        <end position="199"/>
    </location>
</feature>
<sequence>MSFPLFRLCTFIALIPLVFSLNITLNDAPVAFQYTPISLRWTQDDPLDFILGAFLIHSDESLMVATTTRVVDNFTADLTAVMTFNYTSTSDKDCILIAWISGTEPHNQFTQSEPFSVGSKPRMTTPSSESIPVVSTPTPSKSTYSSTTLSPITPSPIPSVLGTAQPTKKAIPTDVIVGIVIGSVALLSMVSTTVFIVLWRRRNRKLKNSAPSRAFWKQFDRKGPPISQPVRQPLPAYTQGRTYQRPAVRPPSLKLDEYYLRAGKI</sequence>
<dbReference type="Proteomes" id="UP001175211">
    <property type="component" value="Unassembled WGS sequence"/>
</dbReference>
<evidence type="ECO:0008006" key="6">
    <source>
        <dbReference type="Google" id="ProtNLM"/>
    </source>
</evidence>
<keyword evidence="3" id="KW-0732">Signal</keyword>
<protein>
    <recommendedName>
        <fullName evidence="6">Mid2 domain-containing protein</fullName>
    </recommendedName>
</protein>
<keyword evidence="5" id="KW-1185">Reference proteome</keyword>
<gene>
    <name evidence="4" type="ORF">EV420DRAFT_356687</name>
</gene>
<comment type="caution">
    <text evidence="4">The sequence shown here is derived from an EMBL/GenBank/DDBJ whole genome shotgun (WGS) entry which is preliminary data.</text>
</comment>
<reference evidence="4" key="1">
    <citation type="submission" date="2023-06" db="EMBL/GenBank/DDBJ databases">
        <authorList>
            <consortium name="Lawrence Berkeley National Laboratory"/>
            <person name="Ahrendt S."/>
            <person name="Sahu N."/>
            <person name="Indic B."/>
            <person name="Wong-Bajracharya J."/>
            <person name="Merenyi Z."/>
            <person name="Ke H.-M."/>
            <person name="Monk M."/>
            <person name="Kocsube S."/>
            <person name="Drula E."/>
            <person name="Lipzen A."/>
            <person name="Balint B."/>
            <person name="Henrissat B."/>
            <person name="Andreopoulos B."/>
            <person name="Martin F.M."/>
            <person name="Harder C.B."/>
            <person name="Rigling D."/>
            <person name="Ford K.L."/>
            <person name="Foster G.D."/>
            <person name="Pangilinan J."/>
            <person name="Papanicolaou A."/>
            <person name="Barry K."/>
            <person name="LaButti K."/>
            <person name="Viragh M."/>
            <person name="Koriabine M."/>
            <person name="Yan M."/>
            <person name="Riley R."/>
            <person name="Champramary S."/>
            <person name="Plett K.L."/>
            <person name="Tsai I.J."/>
            <person name="Slot J."/>
            <person name="Sipos G."/>
            <person name="Plett J."/>
            <person name="Nagy L.G."/>
            <person name="Grigoriev I.V."/>
        </authorList>
    </citation>
    <scope>NUCLEOTIDE SEQUENCE</scope>
    <source>
        <strain evidence="4">CCBAS 213</strain>
    </source>
</reference>
<accession>A0AA39KC62</accession>
<organism evidence="4 5">
    <name type="scientific">Armillaria tabescens</name>
    <name type="common">Ringless honey mushroom</name>
    <name type="synonym">Agaricus tabescens</name>
    <dbReference type="NCBI Taxonomy" id="1929756"/>
    <lineage>
        <taxon>Eukaryota</taxon>
        <taxon>Fungi</taxon>
        <taxon>Dikarya</taxon>
        <taxon>Basidiomycota</taxon>
        <taxon>Agaricomycotina</taxon>
        <taxon>Agaricomycetes</taxon>
        <taxon>Agaricomycetidae</taxon>
        <taxon>Agaricales</taxon>
        <taxon>Marasmiineae</taxon>
        <taxon>Physalacriaceae</taxon>
        <taxon>Desarmillaria</taxon>
    </lineage>
</organism>
<evidence type="ECO:0000313" key="4">
    <source>
        <dbReference type="EMBL" id="KAK0458467.1"/>
    </source>
</evidence>
<feature type="compositionally biased region" description="Low complexity" evidence="1">
    <location>
        <begin position="124"/>
        <end position="149"/>
    </location>
</feature>
<dbReference type="GeneID" id="85365382"/>
<feature type="chain" id="PRO_5041212830" description="Mid2 domain-containing protein" evidence="3">
    <location>
        <begin position="21"/>
        <end position="265"/>
    </location>
</feature>
<keyword evidence="2" id="KW-0472">Membrane</keyword>
<feature type="signal peptide" evidence="3">
    <location>
        <begin position="1"/>
        <end position="20"/>
    </location>
</feature>
<keyword evidence="2" id="KW-1133">Transmembrane helix</keyword>
<proteinExistence type="predicted"/>
<evidence type="ECO:0000313" key="5">
    <source>
        <dbReference type="Proteomes" id="UP001175211"/>
    </source>
</evidence>
<dbReference type="RefSeq" id="XP_060330737.1">
    <property type="nucleotide sequence ID" value="XM_060481834.1"/>
</dbReference>
<evidence type="ECO:0000256" key="1">
    <source>
        <dbReference type="SAM" id="MobiDB-lite"/>
    </source>
</evidence>
<name>A0AA39KC62_ARMTA</name>
<dbReference type="EMBL" id="JAUEPS010000017">
    <property type="protein sequence ID" value="KAK0458467.1"/>
    <property type="molecule type" value="Genomic_DNA"/>
</dbReference>
<keyword evidence="2" id="KW-0812">Transmembrane</keyword>
<feature type="region of interest" description="Disordered" evidence="1">
    <location>
        <begin position="109"/>
        <end position="149"/>
    </location>
</feature>
<evidence type="ECO:0000256" key="3">
    <source>
        <dbReference type="SAM" id="SignalP"/>
    </source>
</evidence>
<evidence type="ECO:0000256" key="2">
    <source>
        <dbReference type="SAM" id="Phobius"/>
    </source>
</evidence>
<dbReference type="CDD" id="cd12087">
    <property type="entry name" value="TM_EGFR-like"/>
    <property type="match status" value="1"/>
</dbReference>
<dbReference type="AlphaFoldDB" id="A0AA39KC62"/>